<dbReference type="Pfam" id="PF05699">
    <property type="entry name" value="Dimer_Tnp_hAT"/>
    <property type="match status" value="1"/>
</dbReference>
<dbReference type="AlphaFoldDB" id="A0A8H5BCC6"/>
<dbReference type="EMBL" id="JAACJK010000168">
    <property type="protein sequence ID" value="KAF5320634.1"/>
    <property type="molecule type" value="Genomic_DNA"/>
</dbReference>
<dbReference type="InterPro" id="IPR052035">
    <property type="entry name" value="ZnF_BED_domain_contain"/>
</dbReference>
<evidence type="ECO:0000256" key="1">
    <source>
        <dbReference type="ARBA" id="ARBA00004123"/>
    </source>
</evidence>
<feature type="region of interest" description="Disordered" evidence="6">
    <location>
        <begin position="748"/>
        <end position="772"/>
    </location>
</feature>
<sequence length="904" mass="101386">MAPAPTPVNASGRPGRERRASFRLQDPDNDGDFELASHRDARDGIQTQTGPVRASSRSSSPTTTRNGKASVEDADDDDDDEAHSTYSADPDEETDHASTGVSEGEVSESEATTSAPKKRKKSNRKSKPNKKAKKATPAATPAPEVEELSSSDDEPTLPVPKRNRTQDLDAFFDKTELRGPTGAAKRQRRCKLCPGPKHFTAEVTTLRRHMEAHHHKRYVKWCDRNDFLSMLPKAVRARREAAEATQQQQTLDAHLQSIPQAPPVLKYSDALFQEVAEEWLIMTNQPVEALSNPQYQRMIAVAAASLAGVKIPDKRTIRQSLIDRFHKSVSELRNRLNSPKVQGEVSLTCDAWQASNRDAYFAVTGHWIEEVGPGDWRLRAALLGFTQMNTAHDGARMGRALYDIAKRYGIVHKIGWVTCDNATNNNTMLKWFAGKVNANKGRQAAKRPEWKESERHIRCLPGTRSCLAHIINLATQALIATYSKTPHLNTDSTPEDLSATLDDLADITTTVERDEIGLVRVIAVKARSSAKRTALIKQLQEKEGVKMPLNLILDMKVRWSSTFAMLQRAFNLREYINDFVFKISMEESSPEKQRALRELCITTEEWNRVETMLRIMMHADMAQHAFSSETNPTLAHALPALEKLHKTWTALAQKGKYSRYHDALNAGLSKIATYYNKTSSVHAYTVCMVLDPSLKTYFQKNWGQELEVEARRSVEKLFIERWHQLNPTSPPARSEGSLPSRTRSRLDVDLSDDDMSTPNTPSPPPPSAATAHMETPWVREMNRYLDGNDELDEGMSVVTWWGLNARRLPTWASLARDYLAIMASSVSSERAFSAAGIMISKRRNSLKADIVEAIQVLKSLISTDMIFREPDTTSAWEFDNEVEEDDGDPAWVDIDDDSDDDVVV</sequence>
<feature type="compositionally biased region" description="Low complexity" evidence="6">
    <location>
        <begin position="53"/>
        <end position="65"/>
    </location>
</feature>
<gene>
    <name evidence="8" type="ORF">D9611_013708</name>
</gene>
<keyword evidence="5" id="KW-0539">Nucleus</keyword>
<dbReference type="InterPro" id="IPR008906">
    <property type="entry name" value="HATC_C_dom"/>
</dbReference>
<feature type="region of interest" description="Disordered" evidence="6">
    <location>
        <begin position="881"/>
        <end position="904"/>
    </location>
</feature>
<dbReference type="OrthoDB" id="3243659at2759"/>
<feature type="compositionally biased region" description="Acidic residues" evidence="6">
    <location>
        <begin position="72"/>
        <end position="81"/>
    </location>
</feature>
<comment type="caution">
    <text evidence="8">The sequence shown here is derived from an EMBL/GenBank/DDBJ whole genome shotgun (WGS) entry which is preliminary data.</text>
</comment>
<evidence type="ECO:0000256" key="3">
    <source>
        <dbReference type="ARBA" id="ARBA00022771"/>
    </source>
</evidence>
<evidence type="ECO:0000256" key="2">
    <source>
        <dbReference type="ARBA" id="ARBA00022723"/>
    </source>
</evidence>
<dbReference type="Proteomes" id="UP000541558">
    <property type="component" value="Unassembled WGS sequence"/>
</dbReference>
<name>A0A8H5BCC6_9AGAR</name>
<keyword evidence="4" id="KW-0862">Zinc</keyword>
<proteinExistence type="predicted"/>
<comment type="subcellular location">
    <subcellularLocation>
        <location evidence="1">Nucleus</location>
    </subcellularLocation>
</comment>
<accession>A0A8H5BCC6</accession>
<keyword evidence="9" id="KW-1185">Reference proteome</keyword>
<feature type="region of interest" description="Disordered" evidence="6">
    <location>
        <begin position="1"/>
        <end position="185"/>
    </location>
</feature>
<keyword evidence="2" id="KW-0479">Metal-binding</keyword>
<feature type="compositionally biased region" description="Basic residues" evidence="6">
    <location>
        <begin position="116"/>
        <end position="134"/>
    </location>
</feature>
<evidence type="ECO:0000313" key="8">
    <source>
        <dbReference type="EMBL" id="KAF5320634.1"/>
    </source>
</evidence>
<evidence type="ECO:0000256" key="5">
    <source>
        <dbReference type="ARBA" id="ARBA00023242"/>
    </source>
</evidence>
<protein>
    <recommendedName>
        <fullName evidence="7">HAT C-terminal dimerisation domain-containing protein</fullName>
    </recommendedName>
</protein>
<evidence type="ECO:0000256" key="6">
    <source>
        <dbReference type="SAM" id="MobiDB-lite"/>
    </source>
</evidence>
<dbReference type="GO" id="GO:0005634">
    <property type="term" value="C:nucleus"/>
    <property type="evidence" value="ECO:0007669"/>
    <property type="project" value="UniProtKB-SubCell"/>
</dbReference>
<evidence type="ECO:0000256" key="4">
    <source>
        <dbReference type="ARBA" id="ARBA00022833"/>
    </source>
</evidence>
<feature type="compositionally biased region" description="Basic and acidic residues" evidence="6">
    <location>
        <begin position="164"/>
        <end position="177"/>
    </location>
</feature>
<keyword evidence="3" id="KW-0863">Zinc-finger</keyword>
<feature type="domain" description="HAT C-terminal dimerisation" evidence="7">
    <location>
        <begin position="781"/>
        <end position="859"/>
    </location>
</feature>
<reference evidence="8 9" key="1">
    <citation type="journal article" date="2020" name="ISME J.">
        <title>Uncovering the hidden diversity of litter-decomposition mechanisms in mushroom-forming fungi.</title>
        <authorList>
            <person name="Floudas D."/>
            <person name="Bentzer J."/>
            <person name="Ahren D."/>
            <person name="Johansson T."/>
            <person name="Persson P."/>
            <person name="Tunlid A."/>
        </authorList>
    </citation>
    <scope>NUCLEOTIDE SEQUENCE [LARGE SCALE GENOMIC DNA]</scope>
    <source>
        <strain evidence="8 9">CBS 175.51</strain>
    </source>
</reference>
<evidence type="ECO:0000313" key="9">
    <source>
        <dbReference type="Proteomes" id="UP000541558"/>
    </source>
</evidence>
<organism evidence="8 9">
    <name type="scientific">Ephemerocybe angulata</name>
    <dbReference type="NCBI Taxonomy" id="980116"/>
    <lineage>
        <taxon>Eukaryota</taxon>
        <taxon>Fungi</taxon>
        <taxon>Dikarya</taxon>
        <taxon>Basidiomycota</taxon>
        <taxon>Agaricomycotina</taxon>
        <taxon>Agaricomycetes</taxon>
        <taxon>Agaricomycetidae</taxon>
        <taxon>Agaricales</taxon>
        <taxon>Agaricineae</taxon>
        <taxon>Psathyrellaceae</taxon>
        <taxon>Ephemerocybe</taxon>
    </lineage>
</organism>
<dbReference type="InterPro" id="IPR012337">
    <property type="entry name" value="RNaseH-like_sf"/>
</dbReference>
<dbReference type="PANTHER" id="PTHR46481">
    <property type="entry name" value="ZINC FINGER BED DOMAIN-CONTAINING PROTEIN 4"/>
    <property type="match status" value="1"/>
</dbReference>
<feature type="compositionally biased region" description="Acidic residues" evidence="6">
    <location>
        <begin position="144"/>
        <end position="155"/>
    </location>
</feature>
<evidence type="ECO:0000259" key="7">
    <source>
        <dbReference type="Pfam" id="PF05699"/>
    </source>
</evidence>
<feature type="compositionally biased region" description="Low complexity" evidence="6">
    <location>
        <begin position="97"/>
        <end position="115"/>
    </location>
</feature>
<dbReference type="GO" id="GO:0008270">
    <property type="term" value="F:zinc ion binding"/>
    <property type="evidence" value="ECO:0007669"/>
    <property type="project" value="UniProtKB-KW"/>
</dbReference>
<dbReference type="PANTHER" id="PTHR46481:SF10">
    <property type="entry name" value="ZINC FINGER BED DOMAIN-CONTAINING PROTEIN 39"/>
    <property type="match status" value="1"/>
</dbReference>
<dbReference type="GO" id="GO:0046983">
    <property type="term" value="F:protein dimerization activity"/>
    <property type="evidence" value="ECO:0007669"/>
    <property type="project" value="InterPro"/>
</dbReference>
<dbReference type="SUPFAM" id="SSF53098">
    <property type="entry name" value="Ribonuclease H-like"/>
    <property type="match status" value="1"/>
</dbReference>